<dbReference type="KEGG" id="lpav:PLANPX_5351"/>
<evidence type="ECO:0000313" key="2">
    <source>
        <dbReference type="Proteomes" id="UP000326837"/>
    </source>
</evidence>
<proteinExistence type="predicted"/>
<evidence type="ECO:0000313" key="1">
    <source>
        <dbReference type="EMBL" id="BBO35739.1"/>
    </source>
</evidence>
<name>A0A5K7XQ98_9BACT</name>
<organism evidence="1 2">
    <name type="scientific">Lacipirellula parvula</name>
    <dbReference type="NCBI Taxonomy" id="2650471"/>
    <lineage>
        <taxon>Bacteria</taxon>
        <taxon>Pseudomonadati</taxon>
        <taxon>Planctomycetota</taxon>
        <taxon>Planctomycetia</taxon>
        <taxon>Pirellulales</taxon>
        <taxon>Lacipirellulaceae</taxon>
        <taxon>Lacipirellula</taxon>
    </lineage>
</organism>
<protein>
    <recommendedName>
        <fullName evidence="3">DUF2892 domain-containing protein</fullName>
    </recommendedName>
</protein>
<dbReference type="RefSeq" id="WP_152101047.1">
    <property type="nucleotide sequence ID" value="NZ_AP021861.1"/>
</dbReference>
<dbReference type="Gene3D" id="6.10.140.1340">
    <property type="match status" value="1"/>
</dbReference>
<sequence length="137" mass="15304">MIPSTVDRVPQQTAAHVNEQIRRQTDASIARTMTAGPAAIRERLAELDREWDIERLLETNASTAILVGSALGAFVDKRFFAVPAVIAAFLLQHAIQGWCPPLPVLRRLGVRTADEINREREALKRALEHDRMGRRAS</sequence>
<keyword evidence="2" id="KW-1185">Reference proteome</keyword>
<dbReference type="AlphaFoldDB" id="A0A5K7XQ98"/>
<dbReference type="EMBL" id="AP021861">
    <property type="protein sequence ID" value="BBO35739.1"/>
    <property type="molecule type" value="Genomic_DNA"/>
</dbReference>
<accession>A0A5K7XQ98</accession>
<gene>
    <name evidence="1" type="ORF">PLANPX_5351</name>
</gene>
<reference evidence="2" key="1">
    <citation type="submission" date="2019-10" db="EMBL/GenBank/DDBJ databases">
        <title>Lacipirellula parvula gen. nov., sp. nov., representing a lineage of planctomycetes widespread in freshwater anoxic habitats, and description of the family Lacipirellulaceae.</title>
        <authorList>
            <person name="Dedysh S.N."/>
            <person name="Kulichevskaya I.S."/>
            <person name="Beletsky A.V."/>
            <person name="Rakitin A.L."/>
            <person name="Mardanov A.V."/>
            <person name="Ivanova A.A."/>
            <person name="Saltykova V.X."/>
            <person name="Rijpstra W.I.C."/>
            <person name="Sinninghe Damste J.S."/>
            <person name="Ravin N.V."/>
        </authorList>
    </citation>
    <scope>NUCLEOTIDE SEQUENCE [LARGE SCALE GENOMIC DNA]</scope>
    <source>
        <strain evidence="2">PX69</strain>
    </source>
</reference>
<dbReference type="Proteomes" id="UP000326837">
    <property type="component" value="Chromosome"/>
</dbReference>
<evidence type="ECO:0008006" key="3">
    <source>
        <dbReference type="Google" id="ProtNLM"/>
    </source>
</evidence>